<name>A0AAV6TJ31_9ARAC</name>
<accession>A0AAV6TJ31</accession>
<dbReference type="Proteomes" id="UP000827092">
    <property type="component" value="Unassembled WGS sequence"/>
</dbReference>
<reference evidence="2 3" key="1">
    <citation type="journal article" date="2022" name="Nat. Ecol. Evol.">
        <title>A masculinizing supergene underlies an exaggerated male reproductive morph in a spider.</title>
        <authorList>
            <person name="Hendrickx F."/>
            <person name="De Corte Z."/>
            <person name="Sonet G."/>
            <person name="Van Belleghem S.M."/>
            <person name="Kostlbacher S."/>
            <person name="Vangestel C."/>
        </authorList>
    </citation>
    <scope>NUCLEOTIDE SEQUENCE [LARGE SCALE GENOMIC DNA]</scope>
    <source>
        <strain evidence="2">W744_W776</strain>
    </source>
</reference>
<keyword evidence="3" id="KW-1185">Reference proteome</keyword>
<organism evidence="2 3">
    <name type="scientific">Oedothorax gibbosus</name>
    <dbReference type="NCBI Taxonomy" id="931172"/>
    <lineage>
        <taxon>Eukaryota</taxon>
        <taxon>Metazoa</taxon>
        <taxon>Ecdysozoa</taxon>
        <taxon>Arthropoda</taxon>
        <taxon>Chelicerata</taxon>
        <taxon>Arachnida</taxon>
        <taxon>Araneae</taxon>
        <taxon>Araneomorphae</taxon>
        <taxon>Entelegynae</taxon>
        <taxon>Araneoidea</taxon>
        <taxon>Linyphiidae</taxon>
        <taxon>Erigoninae</taxon>
        <taxon>Oedothorax</taxon>
    </lineage>
</organism>
<comment type="caution">
    <text evidence="2">The sequence shown here is derived from an EMBL/GenBank/DDBJ whole genome shotgun (WGS) entry which is preliminary data.</text>
</comment>
<dbReference type="EMBL" id="JAFNEN010003400">
    <property type="protein sequence ID" value="KAG8171912.1"/>
    <property type="molecule type" value="Genomic_DNA"/>
</dbReference>
<gene>
    <name evidence="2" type="ORF">JTE90_000694</name>
</gene>
<proteinExistence type="predicted"/>
<protein>
    <recommendedName>
        <fullName evidence="1">DDE-1 domain-containing protein</fullName>
    </recommendedName>
</protein>
<evidence type="ECO:0000259" key="1">
    <source>
        <dbReference type="Pfam" id="PF03184"/>
    </source>
</evidence>
<dbReference type="GO" id="GO:0003676">
    <property type="term" value="F:nucleic acid binding"/>
    <property type="evidence" value="ECO:0007669"/>
    <property type="project" value="InterPro"/>
</dbReference>
<evidence type="ECO:0000313" key="3">
    <source>
        <dbReference type="Proteomes" id="UP000827092"/>
    </source>
</evidence>
<evidence type="ECO:0000313" key="2">
    <source>
        <dbReference type="EMBL" id="KAG8171912.1"/>
    </source>
</evidence>
<feature type="domain" description="DDE-1" evidence="1">
    <location>
        <begin position="3"/>
        <end position="102"/>
    </location>
</feature>
<dbReference type="AlphaFoldDB" id="A0AAV6TJ31"/>
<dbReference type="Pfam" id="PF03184">
    <property type="entry name" value="DDE_1"/>
    <property type="match status" value="1"/>
</dbReference>
<sequence>MKQVTERPILILFDGNLSHLDINTIELALSSEITILKYPPHTSDLLQPLYHVFFESLKPAWDKEVCILQSETQRKLTKADFTDVLEKGWYAGLSEKNIKSGFESTGLFPSNLNKYPKRILDPKKLKLYHQMNPTDDVLTPKIEMLKS</sequence>
<dbReference type="InterPro" id="IPR004875">
    <property type="entry name" value="DDE_SF_endonuclease_dom"/>
</dbReference>